<dbReference type="RefSeq" id="WP_267636284.1">
    <property type="nucleotide sequence ID" value="NZ_JAODIY010000004.1"/>
</dbReference>
<organism evidence="2 3">
    <name type="scientific">Halovenus rubra</name>
    <dbReference type="NCBI Taxonomy" id="869890"/>
    <lineage>
        <taxon>Archaea</taxon>
        <taxon>Methanobacteriati</taxon>
        <taxon>Methanobacteriota</taxon>
        <taxon>Stenosarchaea group</taxon>
        <taxon>Halobacteria</taxon>
        <taxon>Halobacteriales</taxon>
        <taxon>Haloarculaceae</taxon>
        <taxon>Halovenus</taxon>
    </lineage>
</organism>
<keyword evidence="1" id="KW-0472">Membrane</keyword>
<proteinExistence type="predicted"/>
<protein>
    <submittedName>
        <fullName evidence="2">Uncharacterized protein</fullName>
    </submittedName>
</protein>
<evidence type="ECO:0000313" key="3">
    <source>
        <dbReference type="Proteomes" id="UP001596414"/>
    </source>
</evidence>
<name>A0ABD5X210_9EURY</name>
<reference evidence="2 3" key="1">
    <citation type="journal article" date="2014" name="Int. J. Syst. Evol. Microbiol.">
        <title>Complete genome sequence of Corynebacterium casei LMG S-19264T (=DSM 44701T), isolated from a smear-ripened cheese.</title>
        <authorList>
            <consortium name="US DOE Joint Genome Institute (JGI-PGF)"/>
            <person name="Walter F."/>
            <person name="Albersmeier A."/>
            <person name="Kalinowski J."/>
            <person name="Ruckert C."/>
        </authorList>
    </citation>
    <scope>NUCLEOTIDE SEQUENCE [LARGE SCALE GENOMIC DNA]</scope>
    <source>
        <strain evidence="2 3">CGMCC 4.7215</strain>
    </source>
</reference>
<feature type="transmembrane region" description="Helical" evidence="1">
    <location>
        <begin position="51"/>
        <end position="72"/>
    </location>
</feature>
<keyword evidence="1" id="KW-0812">Transmembrane</keyword>
<comment type="caution">
    <text evidence="2">The sequence shown here is derived from an EMBL/GenBank/DDBJ whole genome shotgun (WGS) entry which is preliminary data.</text>
</comment>
<sequence>MATEQSRTDGANTSVSDDKPDFLIPGVRCGIEMVLAGGLIVLVGLPAENDIYFGGVITLAIIVMVTILFWGINRQIEQWIAAAQ</sequence>
<accession>A0ABD5X210</accession>
<evidence type="ECO:0000313" key="2">
    <source>
        <dbReference type="EMBL" id="MFC7125288.1"/>
    </source>
</evidence>
<dbReference type="AlphaFoldDB" id="A0ABD5X210"/>
<dbReference type="EMBL" id="JBHSZQ010000004">
    <property type="protein sequence ID" value="MFC7125288.1"/>
    <property type="molecule type" value="Genomic_DNA"/>
</dbReference>
<keyword evidence="1" id="KW-1133">Transmembrane helix</keyword>
<evidence type="ECO:0000256" key="1">
    <source>
        <dbReference type="SAM" id="Phobius"/>
    </source>
</evidence>
<feature type="transmembrane region" description="Helical" evidence="1">
    <location>
        <begin position="22"/>
        <end position="45"/>
    </location>
</feature>
<dbReference type="Proteomes" id="UP001596414">
    <property type="component" value="Unassembled WGS sequence"/>
</dbReference>
<gene>
    <name evidence="2" type="ORF">ACFQJ7_04435</name>
</gene>